<proteinExistence type="predicted"/>
<evidence type="ECO:0008006" key="8">
    <source>
        <dbReference type="Google" id="ProtNLM"/>
    </source>
</evidence>
<evidence type="ECO:0000256" key="1">
    <source>
        <dbReference type="ARBA" id="ARBA00001968"/>
    </source>
</evidence>
<feature type="domain" description="Transposase Helix-turn-helix" evidence="5">
    <location>
        <begin position="53"/>
        <end position="103"/>
    </location>
</feature>
<dbReference type="PANTHER" id="PTHR23080">
    <property type="entry name" value="THAP DOMAIN PROTEIN"/>
    <property type="match status" value="1"/>
</dbReference>
<keyword evidence="2" id="KW-0479">Metal-binding</keyword>
<dbReference type="Pfam" id="PF13613">
    <property type="entry name" value="HTH_Tnp_4"/>
    <property type="match status" value="1"/>
</dbReference>
<dbReference type="InterPro" id="IPR027805">
    <property type="entry name" value="Transposase_HTH_dom"/>
</dbReference>
<feature type="compositionally biased region" description="Basic and acidic residues" evidence="3">
    <location>
        <begin position="29"/>
        <end position="39"/>
    </location>
</feature>
<protein>
    <recommendedName>
        <fullName evidence="8">DDE Tnp4 domain-containing protein</fullName>
    </recommendedName>
</protein>
<evidence type="ECO:0000313" key="6">
    <source>
        <dbReference type="EMBL" id="CAH3124097.1"/>
    </source>
</evidence>
<organism evidence="6 7">
    <name type="scientific">Pocillopora meandrina</name>
    <dbReference type="NCBI Taxonomy" id="46732"/>
    <lineage>
        <taxon>Eukaryota</taxon>
        <taxon>Metazoa</taxon>
        <taxon>Cnidaria</taxon>
        <taxon>Anthozoa</taxon>
        <taxon>Hexacorallia</taxon>
        <taxon>Scleractinia</taxon>
        <taxon>Astrocoeniina</taxon>
        <taxon>Pocilloporidae</taxon>
        <taxon>Pocillopora</taxon>
    </lineage>
</organism>
<comment type="cofactor">
    <cofactor evidence="1">
        <name>a divalent metal cation</name>
        <dbReference type="ChEBI" id="CHEBI:60240"/>
    </cofactor>
</comment>
<comment type="caution">
    <text evidence="6">The sequence shown here is derived from an EMBL/GenBank/DDBJ whole genome shotgun (WGS) entry which is preliminary data.</text>
</comment>
<dbReference type="InterPro" id="IPR027806">
    <property type="entry name" value="HARBI1_dom"/>
</dbReference>
<dbReference type="EMBL" id="CALNXJ010000020">
    <property type="protein sequence ID" value="CAH3124097.1"/>
    <property type="molecule type" value="Genomic_DNA"/>
</dbReference>
<evidence type="ECO:0000259" key="5">
    <source>
        <dbReference type="Pfam" id="PF13613"/>
    </source>
</evidence>
<feature type="domain" description="DDE Tnp4" evidence="4">
    <location>
        <begin position="164"/>
        <end position="277"/>
    </location>
</feature>
<evidence type="ECO:0000259" key="4">
    <source>
        <dbReference type="Pfam" id="PF13359"/>
    </source>
</evidence>
<reference evidence="6 7" key="1">
    <citation type="submission" date="2022-05" db="EMBL/GenBank/DDBJ databases">
        <authorList>
            <consortium name="Genoscope - CEA"/>
            <person name="William W."/>
        </authorList>
    </citation>
    <scope>NUCLEOTIDE SEQUENCE [LARGE SCALE GENOMIC DNA]</scope>
</reference>
<gene>
    <name evidence="6" type="ORF">PMEA_00011720</name>
</gene>
<evidence type="ECO:0000256" key="2">
    <source>
        <dbReference type="ARBA" id="ARBA00022723"/>
    </source>
</evidence>
<feature type="non-terminal residue" evidence="6">
    <location>
        <position position="1"/>
    </location>
</feature>
<feature type="region of interest" description="Disordered" evidence="3">
    <location>
        <begin position="26"/>
        <end position="50"/>
    </location>
</feature>
<dbReference type="AlphaFoldDB" id="A0AAU9WRX1"/>
<dbReference type="GO" id="GO:0046872">
    <property type="term" value="F:metal ion binding"/>
    <property type="evidence" value="ECO:0007669"/>
    <property type="project" value="UniProtKB-KW"/>
</dbReference>
<dbReference type="Pfam" id="PF13359">
    <property type="entry name" value="DDE_Tnp_4"/>
    <property type="match status" value="1"/>
</dbReference>
<keyword evidence="7" id="KW-1185">Reference proteome</keyword>
<name>A0AAU9WRX1_9CNID</name>
<sequence>PSTKCFKCIFDHLLPKAQHMQYWRGPKQTTREAPQDHSDPGIGLPKCRPGPGRKLDLEQEFLSTIMKLKLDLINEDLAFRFMVSSTTVSSVFITWIKLMSKELSVLIIWPSKQQVKNTLPACFKKLYPKVRCIIDCFKCFTETPCGLNLAAAFWSEYKHHHTCKLWGGRASDAFIVRDCGFLNIIEPYDEVMADRGFKIKEDLMMSMAKFCIPPTCTASMQMLPSDVRKTSNIANVRIYVEQAIGRVKRFHILKNELPITLLPLVDDIVRVCCALCNLLPPLCK</sequence>
<evidence type="ECO:0000313" key="7">
    <source>
        <dbReference type="Proteomes" id="UP001159428"/>
    </source>
</evidence>
<accession>A0AAU9WRX1</accession>
<evidence type="ECO:0000256" key="3">
    <source>
        <dbReference type="SAM" id="MobiDB-lite"/>
    </source>
</evidence>
<dbReference type="Proteomes" id="UP001159428">
    <property type="component" value="Unassembled WGS sequence"/>
</dbReference>